<feature type="signal peptide" evidence="1">
    <location>
        <begin position="1"/>
        <end position="30"/>
    </location>
</feature>
<dbReference type="Proteomes" id="UP000295260">
    <property type="component" value="Unassembled WGS sequence"/>
</dbReference>
<protein>
    <submittedName>
        <fullName evidence="3">Outer membrane protein with beta-barrel domain</fullName>
    </submittedName>
</protein>
<proteinExistence type="predicted"/>
<dbReference type="Pfam" id="PF13568">
    <property type="entry name" value="OMP_b-brl_2"/>
    <property type="match status" value="1"/>
</dbReference>
<feature type="domain" description="Outer membrane protein beta-barrel" evidence="2">
    <location>
        <begin position="28"/>
        <end position="217"/>
    </location>
</feature>
<organism evidence="3 4">
    <name type="scientific">Flavobacterium dankookense</name>
    <dbReference type="NCBI Taxonomy" id="706186"/>
    <lineage>
        <taxon>Bacteria</taxon>
        <taxon>Pseudomonadati</taxon>
        <taxon>Bacteroidota</taxon>
        <taxon>Flavobacteriia</taxon>
        <taxon>Flavobacteriales</taxon>
        <taxon>Flavobacteriaceae</taxon>
        <taxon>Flavobacterium</taxon>
    </lineage>
</organism>
<evidence type="ECO:0000256" key="1">
    <source>
        <dbReference type="SAM" id="SignalP"/>
    </source>
</evidence>
<accession>A0A4R6Q8D2</accession>
<name>A0A4R6Q8D2_9FLAO</name>
<evidence type="ECO:0000313" key="3">
    <source>
        <dbReference type="EMBL" id="TDP58798.1"/>
    </source>
</evidence>
<sequence>MSMRNRRFFSKNTNLFFIIFFLVISLSAQQKEVDFDAVDSLYREDQFYVNVSYCTLLNQPDGLNQNKFSPGISLGFLRDMPINKDRTIAIAVGLGYSLNTYNQNLLIEEVGDDYTYAIFPEADGVSYSKDRFSFHTVDLPIEFRWRNSTPESYKFWRVYAGFKFSYLFYDQYKIESTIGDRKISNNKDLNQFQYGTYLSVGWNTVNLYAYYGLNPLFKSSAKIDGEALDISALHFGLMFYIL</sequence>
<dbReference type="EMBL" id="SNXR01000014">
    <property type="protein sequence ID" value="TDP58798.1"/>
    <property type="molecule type" value="Genomic_DNA"/>
</dbReference>
<dbReference type="InterPro" id="IPR025665">
    <property type="entry name" value="Beta-barrel_OMP_2"/>
</dbReference>
<reference evidence="3 4" key="1">
    <citation type="submission" date="2019-03" db="EMBL/GenBank/DDBJ databases">
        <title>Genomic Encyclopedia of Archaeal and Bacterial Type Strains, Phase II (KMG-II): from individual species to whole genera.</title>
        <authorList>
            <person name="Goeker M."/>
        </authorList>
    </citation>
    <scope>NUCLEOTIDE SEQUENCE [LARGE SCALE GENOMIC DNA]</scope>
    <source>
        <strain evidence="3 4">DSM 25687</strain>
    </source>
</reference>
<keyword evidence="4" id="KW-1185">Reference proteome</keyword>
<feature type="chain" id="PRO_5020515982" evidence="1">
    <location>
        <begin position="31"/>
        <end position="242"/>
    </location>
</feature>
<gene>
    <name evidence="3" type="ORF">BC748_2037</name>
</gene>
<dbReference type="RefSeq" id="WP_246014032.1">
    <property type="nucleotide sequence ID" value="NZ_SNXR01000014.1"/>
</dbReference>
<comment type="caution">
    <text evidence="3">The sequence shown here is derived from an EMBL/GenBank/DDBJ whole genome shotgun (WGS) entry which is preliminary data.</text>
</comment>
<dbReference type="AlphaFoldDB" id="A0A4R6Q8D2"/>
<evidence type="ECO:0000313" key="4">
    <source>
        <dbReference type="Proteomes" id="UP000295260"/>
    </source>
</evidence>
<keyword evidence="1" id="KW-0732">Signal</keyword>
<evidence type="ECO:0000259" key="2">
    <source>
        <dbReference type="Pfam" id="PF13568"/>
    </source>
</evidence>